<evidence type="ECO:0000256" key="7">
    <source>
        <dbReference type="SAM" id="SignalP"/>
    </source>
</evidence>
<dbReference type="InterPro" id="IPR002557">
    <property type="entry name" value="Chitin-bd_dom"/>
</dbReference>
<evidence type="ECO:0000256" key="6">
    <source>
        <dbReference type="SAM" id="MobiDB-lite"/>
    </source>
</evidence>
<dbReference type="PANTHER" id="PTHR23301:SF0">
    <property type="entry name" value="CHITIN-BINDING TYPE-2 DOMAIN-CONTAINING PROTEIN-RELATED"/>
    <property type="match status" value="1"/>
</dbReference>
<dbReference type="Gene3D" id="2.170.140.10">
    <property type="entry name" value="Chitin binding domain"/>
    <property type="match status" value="4"/>
</dbReference>
<dbReference type="Proteomes" id="UP000075880">
    <property type="component" value="Unassembled WGS sequence"/>
</dbReference>
<feature type="signal peptide" evidence="7">
    <location>
        <begin position="1"/>
        <end position="19"/>
    </location>
</feature>
<dbReference type="Pfam" id="PF01607">
    <property type="entry name" value="CBM_14"/>
    <property type="match status" value="5"/>
</dbReference>
<feature type="domain" description="Chitin-binding type-2" evidence="8">
    <location>
        <begin position="21"/>
        <end position="71"/>
    </location>
</feature>
<feature type="compositionally biased region" description="Low complexity" evidence="6">
    <location>
        <begin position="294"/>
        <end position="436"/>
    </location>
</feature>
<feature type="region of interest" description="Disordered" evidence="6">
    <location>
        <begin position="452"/>
        <end position="493"/>
    </location>
</feature>
<keyword evidence="4" id="KW-1015">Disulfide bond</keyword>
<evidence type="ECO:0000313" key="10">
    <source>
        <dbReference type="Proteomes" id="UP000075880"/>
    </source>
</evidence>
<proteinExistence type="predicted"/>
<evidence type="ECO:0000256" key="1">
    <source>
        <dbReference type="ARBA" id="ARBA00022669"/>
    </source>
</evidence>
<dbReference type="SMART" id="SM00494">
    <property type="entry name" value="ChtBD2"/>
    <property type="match status" value="5"/>
</dbReference>
<evidence type="ECO:0000313" key="9">
    <source>
        <dbReference type="EnsemblMetazoa" id="ENSAATROPP010506"/>
    </source>
</evidence>
<keyword evidence="3" id="KW-0677">Repeat</keyword>
<keyword evidence="10" id="KW-1185">Reference proteome</keyword>
<evidence type="ECO:0000256" key="5">
    <source>
        <dbReference type="ARBA" id="ARBA00023180"/>
    </source>
</evidence>
<feature type="domain" description="Chitin-binding type-2" evidence="8">
    <location>
        <begin position="90"/>
        <end position="147"/>
    </location>
</feature>
<reference evidence="9" key="1">
    <citation type="submission" date="2024-04" db="UniProtKB">
        <authorList>
            <consortium name="EnsemblMetazoa"/>
        </authorList>
    </citation>
    <scope>IDENTIFICATION</scope>
    <source>
        <strain evidence="9">EBRO</strain>
    </source>
</reference>
<dbReference type="EnsemblMetazoa" id="ENSAATROPT011610">
    <property type="protein sequence ID" value="ENSAATROPP010506"/>
    <property type="gene ID" value="ENSAATROPG009450"/>
</dbReference>
<evidence type="ECO:0000256" key="3">
    <source>
        <dbReference type="ARBA" id="ARBA00022737"/>
    </source>
</evidence>
<dbReference type="InterPro" id="IPR036508">
    <property type="entry name" value="Chitin-bd_dom_sf"/>
</dbReference>
<feature type="region of interest" description="Disordered" evidence="6">
    <location>
        <begin position="267"/>
        <end position="436"/>
    </location>
</feature>
<evidence type="ECO:0000256" key="4">
    <source>
        <dbReference type="ARBA" id="ARBA00023157"/>
    </source>
</evidence>
<keyword evidence="5" id="KW-0325">Glycoprotein</keyword>
<keyword evidence="2 7" id="KW-0732">Signal</keyword>
<keyword evidence="1" id="KW-0147">Chitin-binding</keyword>
<dbReference type="AlphaFoldDB" id="A0AAG5DH84"/>
<protein>
    <recommendedName>
        <fullName evidence="8">Chitin-binding type-2 domain-containing protein</fullName>
    </recommendedName>
</protein>
<feature type="compositionally biased region" description="Polar residues" evidence="6">
    <location>
        <begin position="271"/>
        <end position="293"/>
    </location>
</feature>
<organism evidence="9 10">
    <name type="scientific">Anopheles atroparvus</name>
    <name type="common">European mosquito</name>
    <dbReference type="NCBI Taxonomy" id="41427"/>
    <lineage>
        <taxon>Eukaryota</taxon>
        <taxon>Metazoa</taxon>
        <taxon>Ecdysozoa</taxon>
        <taxon>Arthropoda</taxon>
        <taxon>Hexapoda</taxon>
        <taxon>Insecta</taxon>
        <taxon>Pterygota</taxon>
        <taxon>Neoptera</taxon>
        <taxon>Endopterygota</taxon>
        <taxon>Diptera</taxon>
        <taxon>Nematocera</taxon>
        <taxon>Culicoidea</taxon>
        <taxon>Culicidae</taxon>
        <taxon>Anophelinae</taxon>
        <taxon>Anopheles</taxon>
    </lineage>
</organism>
<dbReference type="GO" id="GO:0005576">
    <property type="term" value="C:extracellular region"/>
    <property type="evidence" value="ECO:0007669"/>
    <property type="project" value="InterPro"/>
</dbReference>
<sequence>MYHSVIFVVTAVAIASATGTLLRCSEQSFSGLGGALPSSSSSSKYSICSSGIVHEVACPSRHSFDASSGTCIISHESTQAAFGKPSRQFEELCTNPNEVQILPNPTNCSQYIICFGLVPIEQSCGNGLLFNPELEVCDIPTNVVCGYSCPNVDDPYNPVWLPDTRLEDCSRHYLCFQGNPIRFFCSNNLYFDVVSNTCTYPQYSDCSVPGVYCNVKGTEVVQNPRSCTSYYACLEGFPHFRSCPDGEYFSSEEGRCVVGACPPQTGTTTTIEPSSTVDMNTSTPSFTSTVDWNTGTPGSTTTVIISTSSSGFPSSEQSTTELPSTPTLSTPQITSPETTTDTPNTSSTPSPTTTTTGIETTNVATTSETIPSTTDIISTTVEATTDTTTNTEASTTTIEPVSTTTELSTSTESSSSSEIMSTSEATTPSTTESATTTVIMSTTETLSTTDPITITESSSTPEATVTIESTTTAEVTTPSTEATTSTTTELTTSTEVTTTEIASTTTVLATTIDPSEFCQGINSAAFPYPGNCYQYILCLNSLGVVSECAANQIFNSAQGICVPGDRNTCILG</sequence>
<evidence type="ECO:0000259" key="8">
    <source>
        <dbReference type="PROSITE" id="PS50940"/>
    </source>
</evidence>
<feature type="domain" description="Chitin-binding type-2" evidence="8">
    <location>
        <begin position="515"/>
        <end position="571"/>
    </location>
</feature>
<dbReference type="PANTHER" id="PTHR23301">
    <property type="entry name" value="CHITIN BINDING PERITROPHIN-A"/>
    <property type="match status" value="1"/>
</dbReference>
<name>A0AAG5DH84_ANOAO</name>
<feature type="chain" id="PRO_5042504616" description="Chitin-binding type-2 domain-containing protein" evidence="7">
    <location>
        <begin position="20"/>
        <end position="572"/>
    </location>
</feature>
<dbReference type="InterPro" id="IPR051940">
    <property type="entry name" value="Chitin_bind-dev_reg"/>
</dbReference>
<accession>A0AAG5DH84</accession>
<evidence type="ECO:0000256" key="2">
    <source>
        <dbReference type="ARBA" id="ARBA00022729"/>
    </source>
</evidence>
<feature type="domain" description="Chitin-binding type-2" evidence="8">
    <location>
        <begin position="210"/>
        <end position="256"/>
    </location>
</feature>
<dbReference type="PROSITE" id="PS50940">
    <property type="entry name" value="CHIT_BIND_II"/>
    <property type="match status" value="5"/>
</dbReference>
<dbReference type="SUPFAM" id="SSF57625">
    <property type="entry name" value="Invertebrate chitin-binding proteins"/>
    <property type="match status" value="5"/>
</dbReference>
<dbReference type="GO" id="GO:0008061">
    <property type="term" value="F:chitin binding"/>
    <property type="evidence" value="ECO:0007669"/>
    <property type="project" value="UniProtKB-KW"/>
</dbReference>
<feature type="domain" description="Chitin-binding type-2" evidence="8">
    <location>
        <begin position="149"/>
        <end position="208"/>
    </location>
</feature>